<gene>
    <name evidence="1" type="ORF">PIB30_081708</name>
</gene>
<organism evidence="1 2">
    <name type="scientific">Stylosanthes scabra</name>
    <dbReference type="NCBI Taxonomy" id="79078"/>
    <lineage>
        <taxon>Eukaryota</taxon>
        <taxon>Viridiplantae</taxon>
        <taxon>Streptophyta</taxon>
        <taxon>Embryophyta</taxon>
        <taxon>Tracheophyta</taxon>
        <taxon>Spermatophyta</taxon>
        <taxon>Magnoliopsida</taxon>
        <taxon>eudicotyledons</taxon>
        <taxon>Gunneridae</taxon>
        <taxon>Pentapetalae</taxon>
        <taxon>rosids</taxon>
        <taxon>fabids</taxon>
        <taxon>Fabales</taxon>
        <taxon>Fabaceae</taxon>
        <taxon>Papilionoideae</taxon>
        <taxon>50 kb inversion clade</taxon>
        <taxon>dalbergioids sensu lato</taxon>
        <taxon>Dalbergieae</taxon>
        <taxon>Pterocarpus clade</taxon>
        <taxon>Stylosanthes</taxon>
    </lineage>
</organism>
<keyword evidence="2" id="KW-1185">Reference proteome</keyword>
<evidence type="ECO:0000313" key="1">
    <source>
        <dbReference type="EMBL" id="MED6139205.1"/>
    </source>
</evidence>
<evidence type="ECO:0000313" key="2">
    <source>
        <dbReference type="Proteomes" id="UP001341840"/>
    </source>
</evidence>
<proteinExistence type="predicted"/>
<feature type="non-terminal residue" evidence="1">
    <location>
        <position position="157"/>
    </location>
</feature>
<comment type="caution">
    <text evidence="1">The sequence shown here is derived from an EMBL/GenBank/DDBJ whole genome shotgun (WGS) entry which is preliminary data.</text>
</comment>
<name>A0ABU6ST27_9FABA</name>
<protein>
    <submittedName>
        <fullName evidence="1">Uncharacterized protein</fullName>
    </submittedName>
</protein>
<accession>A0ABU6ST27</accession>
<dbReference type="Proteomes" id="UP001341840">
    <property type="component" value="Unassembled WGS sequence"/>
</dbReference>
<sequence length="157" mass="16988">MEAGGGKPSLLCLGGKNFALHLFWCAADEFGGFHVRLLLNTVVERKSCVLPMSVSAFFPCGSSPLSLGLMFIHSGDSARLMIPKEIQFENKPIMMLPEMMKVESMQVSATWRNAFWSQLPPGTSELHAGTAGGHIALGFDEVKQKSISSVGPTKWGC</sequence>
<dbReference type="EMBL" id="JASCZI010061646">
    <property type="protein sequence ID" value="MED6139205.1"/>
    <property type="molecule type" value="Genomic_DNA"/>
</dbReference>
<reference evidence="1 2" key="1">
    <citation type="journal article" date="2023" name="Plants (Basel)">
        <title>Bridging the Gap: Combining Genomics and Transcriptomics Approaches to Understand Stylosanthes scabra, an Orphan Legume from the Brazilian Caatinga.</title>
        <authorList>
            <person name="Ferreira-Neto J.R.C."/>
            <person name="da Silva M.D."/>
            <person name="Binneck E."/>
            <person name="de Melo N.F."/>
            <person name="da Silva R.H."/>
            <person name="de Melo A.L.T.M."/>
            <person name="Pandolfi V."/>
            <person name="Bustamante F.O."/>
            <person name="Brasileiro-Vidal A.C."/>
            <person name="Benko-Iseppon A.M."/>
        </authorList>
    </citation>
    <scope>NUCLEOTIDE SEQUENCE [LARGE SCALE GENOMIC DNA]</scope>
    <source>
        <tissue evidence="1">Leaves</tissue>
    </source>
</reference>